<feature type="domain" description="EF-hand" evidence="3">
    <location>
        <begin position="47"/>
        <end position="82"/>
    </location>
</feature>
<dbReference type="Gene3D" id="1.10.238.10">
    <property type="entry name" value="EF-hand"/>
    <property type="match status" value="3"/>
</dbReference>
<feature type="domain" description="EF-hand" evidence="3">
    <location>
        <begin position="11"/>
        <end position="46"/>
    </location>
</feature>
<dbReference type="InterPro" id="IPR011992">
    <property type="entry name" value="EF-hand-dom_pair"/>
</dbReference>
<name>A0A177WLM1_BATDL</name>
<dbReference type="Pfam" id="PF13499">
    <property type="entry name" value="EF-hand_7"/>
    <property type="match status" value="2"/>
</dbReference>
<proteinExistence type="predicted"/>
<dbReference type="InterPro" id="IPR018247">
    <property type="entry name" value="EF_Hand_1_Ca_BS"/>
</dbReference>
<dbReference type="SUPFAM" id="SSF47473">
    <property type="entry name" value="EF-hand"/>
    <property type="match status" value="1"/>
</dbReference>
<reference evidence="4 5" key="2">
    <citation type="submission" date="2016-05" db="EMBL/GenBank/DDBJ databases">
        <title>Lineage-specific infection strategies underlie the spectrum of fungal disease in amphibians.</title>
        <authorList>
            <person name="Cuomo C.A."/>
            <person name="Farrer R.A."/>
            <person name="James T."/>
            <person name="Longcore J."/>
            <person name="Birren B."/>
        </authorList>
    </citation>
    <scope>NUCLEOTIDE SEQUENCE [LARGE SCALE GENOMIC DNA]</scope>
    <source>
        <strain evidence="4 5">JEL423</strain>
    </source>
</reference>
<reference evidence="4 5" key="1">
    <citation type="submission" date="2006-10" db="EMBL/GenBank/DDBJ databases">
        <title>The Genome Sequence of Batrachochytrium dendrobatidis JEL423.</title>
        <authorList>
            <consortium name="The Broad Institute Genome Sequencing Platform"/>
            <person name="Birren B."/>
            <person name="Lander E."/>
            <person name="Galagan J."/>
            <person name="Cuomo C."/>
            <person name="Devon K."/>
            <person name="Jaffe D."/>
            <person name="Butler J."/>
            <person name="Alvarez P."/>
            <person name="Gnerre S."/>
            <person name="Grabherr M."/>
            <person name="Kleber M."/>
            <person name="Mauceli E."/>
            <person name="Brockman W."/>
            <person name="Young S."/>
            <person name="LaButti K."/>
            <person name="Sykes S."/>
            <person name="DeCaprio D."/>
            <person name="Crawford M."/>
            <person name="Koehrsen M."/>
            <person name="Engels R."/>
            <person name="Montgomery P."/>
            <person name="Pearson M."/>
            <person name="Howarth C."/>
            <person name="Larson L."/>
            <person name="White J."/>
            <person name="O'Leary S."/>
            <person name="Kodira C."/>
            <person name="Zeng Q."/>
            <person name="Yandava C."/>
            <person name="Alvarado L."/>
            <person name="Longcore J."/>
            <person name="James T."/>
        </authorList>
    </citation>
    <scope>NUCLEOTIDE SEQUENCE [LARGE SCALE GENOMIC DNA]</scope>
    <source>
        <strain evidence="4 5">JEL423</strain>
    </source>
</reference>
<dbReference type="PROSITE" id="PS00018">
    <property type="entry name" value="EF_HAND_1"/>
    <property type="match status" value="4"/>
</dbReference>
<gene>
    <name evidence="4" type="ORF">BDEG_24675</name>
</gene>
<dbReference type="PANTHER" id="PTHR23048">
    <property type="entry name" value="MYOSIN LIGHT CHAIN 1, 3"/>
    <property type="match status" value="1"/>
</dbReference>
<evidence type="ECO:0000313" key="5">
    <source>
        <dbReference type="Proteomes" id="UP000077115"/>
    </source>
</evidence>
<dbReference type="InterPro" id="IPR050230">
    <property type="entry name" value="CALM/Myosin/TropC-like"/>
</dbReference>
<dbReference type="VEuPathDB" id="FungiDB:BDEG_24675"/>
<dbReference type="eggNOG" id="KOG0027">
    <property type="taxonomic scope" value="Eukaryota"/>
</dbReference>
<dbReference type="OrthoDB" id="26525at2759"/>
<dbReference type="CDD" id="cd00051">
    <property type="entry name" value="EFh"/>
    <property type="match status" value="2"/>
</dbReference>
<dbReference type="GO" id="GO:0005509">
    <property type="term" value="F:calcium ion binding"/>
    <property type="evidence" value="ECO:0007669"/>
    <property type="project" value="InterPro"/>
</dbReference>
<dbReference type="AlphaFoldDB" id="A0A177WLM1"/>
<dbReference type="InterPro" id="IPR002048">
    <property type="entry name" value="EF_hand_dom"/>
</dbReference>
<evidence type="ECO:0000256" key="1">
    <source>
        <dbReference type="ARBA" id="ARBA00022737"/>
    </source>
</evidence>
<dbReference type="Proteomes" id="UP000077115">
    <property type="component" value="Unassembled WGS sequence"/>
</dbReference>
<evidence type="ECO:0000256" key="2">
    <source>
        <dbReference type="ARBA" id="ARBA00022837"/>
    </source>
</evidence>
<dbReference type="SMART" id="SM00054">
    <property type="entry name" value="EFh"/>
    <property type="match status" value="4"/>
</dbReference>
<dbReference type="GO" id="GO:0016460">
    <property type="term" value="C:myosin II complex"/>
    <property type="evidence" value="ECO:0007669"/>
    <property type="project" value="TreeGrafter"/>
</dbReference>
<dbReference type="PANTHER" id="PTHR23048:SF0">
    <property type="entry name" value="CALMODULIN LIKE 3"/>
    <property type="match status" value="1"/>
</dbReference>
<dbReference type="FunFam" id="1.10.238.10:FF:000178">
    <property type="entry name" value="Calmodulin-2 A"/>
    <property type="match status" value="1"/>
</dbReference>
<keyword evidence="1" id="KW-0677">Repeat</keyword>
<feature type="domain" description="EF-hand" evidence="3">
    <location>
        <begin position="84"/>
        <end position="119"/>
    </location>
</feature>
<dbReference type="EMBL" id="DS022305">
    <property type="protein sequence ID" value="OAJ41009.1"/>
    <property type="molecule type" value="Genomic_DNA"/>
</dbReference>
<keyword evidence="2" id="KW-0106">Calcium</keyword>
<dbReference type="STRING" id="403673.A0A177WLM1"/>
<feature type="domain" description="EF-hand" evidence="3">
    <location>
        <begin position="120"/>
        <end position="155"/>
    </location>
</feature>
<organism evidence="4 5">
    <name type="scientific">Batrachochytrium dendrobatidis (strain JEL423)</name>
    <dbReference type="NCBI Taxonomy" id="403673"/>
    <lineage>
        <taxon>Eukaryota</taxon>
        <taxon>Fungi</taxon>
        <taxon>Fungi incertae sedis</taxon>
        <taxon>Chytridiomycota</taxon>
        <taxon>Chytridiomycota incertae sedis</taxon>
        <taxon>Chytridiomycetes</taxon>
        <taxon>Rhizophydiales</taxon>
        <taxon>Rhizophydiales incertae sedis</taxon>
        <taxon>Batrachochytrium</taxon>
    </lineage>
</organism>
<dbReference type="PROSITE" id="PS50222">
    <property type="entry name" value="EF_HAND_2"/>
    <property type="match status" value="4"/>
</dbReference>
<evidence type="ECO:0000313" key="4">
    <source>
        <dbReference type="EMBL" id="OAJ41009.1"/>
    </source>
</evidence>
<evidence type="ECO:0000259" key="3">
    <source>
        <dbReference type="PROSITE" id="PS50222"/>
    </source>
</evidence>
<sequence length="169" mass="19207">MSTEYEGLTAQEVAEFREAFALFDKDGDNTITTKELDTVMRSLGQNPTEAELQEMINELDADGNGTVEFDELMTMMTSKMKDIDFEEERVEAFRMFDKNGDGFITSAELKVVMGNIGEKLTDEEIEEMIHEADEDKDGQVSYQEFVKIIMPQFIESDAEVPQTTIVETQ</sequence>
<protein>
    <submittedName>
        <fullName evidence="4">Calmodulin</fullName>
    </submittedName>
</protein>
<accession>A0A177WLM1</accession>